<name>A0A098BGP2_9NOCA</name>
<dbReference type="AlphaFoldDB" id="A0A098BGP2"/>
<evidence type="ECO:0000313" key="3">
    <source>
        <dbReference type="EMBL" id="CDZ87874.1"/>
    </source>
</evidence>
<feature type="region of interest" description="Disordered" evidence="1">
    <location>
        <begin position="1"/>
        <end position="26"/>
    </location>
</feature>
<feature type="transmembrane region" description="Helical" evidence="2">
    <location>
        <begin position="152"/>
        <end position="173"/>
    </location>
</feature>
<evidence type="ECO:0000256" key="2">
    <source>
        <dbReference type="SAM" id="Phobius"/>
    </source>
</evidence>
<feature type="transmembrane region" description="Helical" evidence="2">
    <location>
        <begin position="88"/>
        <end position="112"/>
    </location>
</feature>
<dbReference type="RefSeq" id="WP_010592073.1">
    <property type="nucleotide sequence ID" value="NZ_CP024315.1"/>
</dbReference>
<dbReference type="KEGG" id="rrz:CS378_08735"/>
<dbReference type="eggNOG" id="COG1716">
    <property type="taxonomic scope" value="Bacteria"/>
</dbReference>
<dbReference type="EMBL" id="CCSD01000045">
    <property type="protein sequence ID" value="CDZ87874.1"/>
    <property type="molecule type" value="Genomic_DNA"/>
</dbReference>
<evidence type="ECO:0000313" key="4">
    <source>
        <dbReference type="Proteomes" id="UP000042997"/>
    </source>
</evidence>
<protein>
    <submittedName>
        <fullName evidence="3">Putative integral membrane protein</fullName>
    </submittedName>
</protein>
<gene>
    <name evidence="3" type="ORF">RHRU231_350091</name>
</gene>
<keyword evidence="2" id="KW-1133">Transmembrane helix</keyword>
<keyword evidence="2" id="KW-0812">Transmembrane</keyword>
<evidence type="ECO:0000256" key="1">
    <source>
        <dbReference type="SAM" id="MobiDB-lite"/>
    </source>
</evidence>
<organism evidence="3 4">
    <name type="scientific">Rhodococcus ruber</name>
    <dbReference type="NCBI Taxonomy" id="1830"/>
    <lineage>
        <taxon>Bacteria</taxon>
        <taxon>Bacillati</taxon>
        <taxon>Actinomycetota</taxon>
        <taxon>Actinomycetes</taxon>
        <taxon>Mycobacteriales</taxon>
        <taxon>Nocardiaceae</taxon>
        <taxon>Rhodococcus</taxon>
    </lineage>
</organism>
<sequence length="187" mass="20136">MSTPEPSQWPGPPDTPPGPAPAQRRPTPVDVETAFQLWCAVAVLGLVYLGASVLLMWERRDEFVDQMTAELARQTPPVDMPRETVESLLPLGFGITAVLGLVFTGLFLLVAFAMRRGRNWARMLLTMIGVFLTVTAIPTVFGVGALGGGAGLVIGLVSILQGVCSVGAIVLMHRREPNLYFLRLPPS</sequence>
<feature type="transmembrane region" description="Helical" evidence="2">
    <location>
        <begin position="124"/>
        <end position="146"/>
    </location>
</feature>
<feature type="compositionally biased region" description="Pro residues" evidence="1">
    <location>
        <begin position="7"/>
        <end position="20"/>
    </location>
</feature>
<dbReference type="Proteomes" id="UP000042997">
    <property type="component" value="Unassembled WGS sequence"/>
</dbReference>
<proteinExistence type="predicted"/>
<keyword evidence="2" id="KW-0472">Membrane</keyword>
<reference evidence="3 4" key="1">
    <citation type="journal article" date="2014" name="Genome Announc.">
        <title>Draft Genome Sequence of Propane- and Butane-Oxidizing Actinobacterium Rhodococcus ruber IEGM 231.</title>
        <authorList>
            <person name="Ivshina I.B."/>
            <person name="Kuyukina M.S."/>
            <person name="Krivoruchko A.V."/>
            <person name="Barbe V."/>
            <person name="Fischer C."/>
        </authorList>
    </citation>
    <scope>NUCLEOTIDE SEQUENCE [LARGE SCALE GENOMIC DNA]</scope>
</reference>
<dbReference type="OrthoDB" id="4559326at2"/>
<feature type="transmembrane region" description="Helical" evidence="2">
    <location>
        <begin position="34"/>
        <end position="57"/>
    </location>
</feature>
<dbReference type="GeneID" id="66837114"/>
<accession>A0A098BGP2</accession>